<proteinExistence type="predicted"/>
<evidence type="ECO:0000313" key="3">
    <source>
        <dbReference type="EMBL" id="CAL1161750.1"/>
    </source>
</evidence>
<dbReference type="AlphaFoldDB" id="A0A9P1DDQ2"/>
<dbReference type="SUPFAM" id="SSF50370">
    <property type="entry name" value="Ricin B-like lectins"/>
    <property type="match status" value="1"/>
</dbReference>
<protein>
    <submittedName>
        <fullName evidence="4">VTT domain-containing protein</fullName>
    </submittedName>
</protein>
<accession>A0A9P1DDQ2</accession>
<reference evidence="3" key="2">
    <citation type="submission" date="2024-04" db="EMBL/GenBank/DDBJ databases">
        <authorList>
            <person name="Chen Y."/>
            <person name="Shah S."/>
            <person name="Dougan E. K."/>
            <person name="Thang M."/>
            <person name="Chan C."/>
        </authorList>
    </citation>
    <scope>NUCLEOTIDE SEQUENCE [LARGE SCALE GENOMIC DNA]</scope>
</reference>
<organism evidence="2">
    <name type="scientific">Cladocopium goreaui</name>
    <dbReference type="NCBI Taxonomy" id="2562237"/>
    <lineage>
        <taxon>Eukaryota</taxon>
        <taxon>Sar</taxon>
        <taxon>Alveolata</taxon>
        <taxon>Dinophyceae</taxon>
        <taxon>Suessiales</taxon>
        <taxon>Symbiodiniaceae</taxon>
        <taxon>Cladocopium</taxon>
    </lineage>
</organism>
<dbReference type="InterPro" id="IPR035992">
    <property type="entry name" value="Ricin_B-like_lectins"/>
</dbReference>
<dbReference type="EMBL" id="CAMXCT030004260">
    <property type="protein sequence ID" value="CAL4795687.1"/>
    <property type="molecule type" value="Genomic_DNA"/>
</dbReference>
<evidence type="ECO:0000313" key="4">
    <source>
        <dbReference type="EMBL" id="CAL4795687.1"/>
    </source>
</evidence>
<dbReference type="EMBL" id="CAMXCT010004260">
    <property type="protein sequence ID" value="CAI4008375.1"/>
    <property type="molecule type" value="Genomic_DNA"/>
</dbReference>
<feature type="chain" id="PRO_5043271276" evidence="1">
    <location>
        <begin position="19"/>
        <end position="389"/>
    </location>
</feature>
<dbReference type="Proteomes" id="UP001152797">
    <property type="component" value="Unassembled WGS sequence"/>
</dbReference>
<dbReference type="EMBL" id="CAMXCT020004260">
    <property type="protein sequence ID" value="CAL1161750.1"/>
    <property type="molecule type" value="Genomic_DNA"/>
</dbReference>
<evidence type="ECO:0000313" key="2">
    <source>
        <dbReference type="EMBL" id="CAI4008375.1"/>
    </source>
</evidence>
<evidence type="ECO:0000256" key="1">
    <source>
        <dbReference type="SAM" id="SignalP"/>
    </source>
</evidence>
<keyword evidence="5" id="KW-1185">Reference proteome</keyword>
<keyword evidence="1" id="KW-0732">Signal</keyword>
<comment type="caution">
    <text evidence="2">The sequence shown here is derived from an EMBL/GenBank/DDBJ whole genome shotgun (WGS) entry which is preliminary data.</text>
</comment>
<dbReference type="OrthoDB" id="438418at2759"/>
<sequence>MLRIDFLAFLIGLRHVEADRTFNGLYTIVNAATGRKLVADTQGFYTATTDFIPKTHLWRIIPDENATHLIQNAALEVRVYAQVGLDREKGFFVIGSDTPVYRDQRWHLQWNELGEGYSIRNLKSGRVVSDGSDGLMATLEVQLGSFWWLISQERDEIGLELAKQHTQCLGQDASQDLVTSENAEEVFARSTRWRVEVWELVLSIAVTSSLCSLALCCRPAKAKSEFKYQIYKTQGIGSIDQVIRVECPGVRHEDIEVKLIPNGCDVILHRRPLPGLQEVWWKHRFHLSLSEGFFEFVEEQMQLEHGFLILVLRKVQQERTIRFAQPQHFQHFCMDAFDDELNWDYPACMDAGAGTEQETGCAMTSVQKMHKPDSLETLSCGSNQSTSLS</sequence>
<reference evidence="2" key="1">
    <citation type="submission" date="2022-10" db="EMBL/GenBank/DDBJ databases">
        <authorList>
            <person name="Chen Y."/>
            <person name="Dougan E. K."/>
            <person name="Chan C."/>
            <person name="Rhodes N."/>
            <person name="Thang M."/>
        </authorList>
    </citation>
    <scope>NUCLEOTIDE SEQUENCE</scope>
</reference>
<evidence type="ECO:0000313" key="5">
    <source>
        <dbReference type="Proteomes" id="UP001152797"/>
    </source>
</evidence>
<name>A0A9P1DDQ2_9DINO</name>
<gene>
    <name evidence="2" type="ORF">C1SCF055_LOCUS33823</name>
</gene>
<dbReference type="CDD" id="cd00161">
    <property type="entry name" value="beta-trefoil_Ricin-like"/>
    <property type="match status" value="1"/>
</dbReference>
<feature type="signal peptide" evidence="1">
    <location>
        <begin position="1"/>
        <end position="18"/>
    </location>
</feature>